<dbReference type="Proteomes" id="UP000187203">
    <property type="component" value="Unassembled WGS sequence"/>
</dbReference>
<dbReference type="OrthoDB" id="1194658at2759"/>
<feature type="compositionally biased region" description="Low complexity" evidence="1">
    <location>
        <begin position="477"/>
        <end position="492"/>
    </location>
</feature>
<comment type="caution">
    <text evidence="3">The sequence shown here is derived from an EMBL/GenBank/DDBJ whole genome shotgun (WGS) entry which is preliminary data.</text>
</comment>
<gene>
    <name evidence="3" type="ORF">COLO4_32856</name>
</gene>
<dbReference type="PANTHER" id="PTHR46033:SF80">
    <property type="entry name" value="PROTEIN MAIN-LIKE 2-LIKE"/>
    <property type="match status" value="1"/>
</dbReference>
<dbReference type="GO" id="GO:0010073">
    <property type="term" value="P:meristem maintenance"/>
    <property type="evidence" value="ECO:0007669"/>
    <property type="project" value="InterPro"/>
</dbReference>
<organism evidence="3 4">
    <name type="scientific">Corchorus olitorius</name>
    <dbReference type="NCBI Taxonomy" id="93759"/>
    <lineage>
        <taxon>Eukaryota</taxon>
        <taxon>Viridiplantae</taxon>
        <taxon>Streptophyta</taxon>
        <taxon>Embryophyta</taxon>
        <taxon>Tracheophyta</taxon>
        <taxon>Spermatophyta</taxon>
        <taxon>Magnoliopsida</taxon>
        <taxon>eudicotyledons</taxon>
        <taxon>Gunneridae</taxon>
        <taxon>Pentapetalae</taxon>
        <taxon>rosids</taxon>
        <taxon>malvids</taxon>
        <taxon>Malvales</taxon>
        <taxon>Malvaceae</taxon>
        <taxon>Grewioideae</taxon>
        <taxon>Apeibeae</taxon>
        <taxon>Corchorus</taxon>
    </lineage>
</organism>
<dbReference type="InterPro" id="IPR044824">
    <property type="entry name" value="MAIN-like"/>
</dbReference>
<dbReference type="Pfam" id="PF10536">
    <property type="entry name" value="PMD"/>
    <property type="match status" value="1"/>
</dbReference>
<accession>A0A1R3GXM1</accession>
<dbReference type="STRING" id="93759.A0A1R3GXM1"/>
<dbReference type="PANTHER" id="PTHR46033">
    <property type="entry name" value="PROTEIN MAIN-LIKE 2"/>
    <property type="match status" value="1"/>
</dbReference>
<feature type="compositionally biased region" description="Low complexity" evidence="1">
    <location>
        <begin position="517"/>
        <end position="527"/>
    </location>
</feature>
<feature type="region of interest" description="Disordered" evidence="1">
    <location>
        <begin position="475"/>
        <end position="527"/>
    </location>
</feature>
<evidence type="ECO:0000313" key="3">
    <source>
        <dbReference type="EMBL" id="OMO62855.1"/>
    </source>
</evidence>
<protein>
    <recommendedName>
        <fullName evidence="2">Aminotransferase-like plant mobile domain-containing protein</fullName>
    </recommendedName>
</protein>
<name>A0A1R3GXM1_9ROSI</name>
<dbReference type="AlphaFoldDB" id="A0A1R3GXM1"/>
<evidence type="ECO:0000259" key="2">
    <source>
        <dbReference type="Pfam" id="PF10536"/>
    </source>
</evidence>
<sequence>MYFNGESTWPTIEQIPHDKLWQSLTRTFLNHGKVANNTTLLALSRELETSDQVAHIPAESIMKFAWRGVLCLYQRSGFFGIRDIPNWNEWVPDILGNDTYRNKLTSAGIYDAVRVTTKLLHIEMKSDQEWLGILSRWSTYSHTMITAWGKFTFTLEDVSALLHLPMLHNSGESLENPFDKNTLESPPDDAPVSEVLDEHAIYSILLRSVRHGGKPRSFKSWVDQCRDGEDLDFQRHQLACFLLTWLTRYVFPGNPEKGISQALIPLAIRLSGGVQLPLGPLYLGSLYARLDLLHEKMIASIGVYEVMTYLDILFIQMCLWERFPLAAPTCKQCPPNSSDSCFRAWAWYNCKGKTSIFSLIDKENQFEPRPYVRLLGGYGDPSKYPRVVVQFGFDQLVPHKYVANHGFLPCLSSFGISHMESCSRHLPSYNRKGIYSSKWKLFYGECFSSWDEYTKYDPLLQEDWVVEEISTNDPSLKKIQSSTTQEKSQKTQQTKKQHKKKNDVRLTSSSPRAGCGTSATPATPRTSPLIASSVTEVVSGKSGFHDLHVKPMYVAALKDTELKGGKFWESTFLESEIVIAGLLDQLGEFILKAKTPNNLSLGELVAMSKTYDDCVRIKFNLDFMESTRTQLQNVIVGLKFDPEAELVEVDKELAEIDAREKQLKASLCKLERQRNNASAKRLHLASISDSLNAFRQGASFFP</sequence>
<dbReference type="InterPro" id="IPR019557">
    <property type="entry name" value="AminoTfrase-like_pln_mobile"/>
</dbReference>
<feature type="domain" description="Aminotransferase-like plant mobile" evidence="2">
    <location>
        <begin position="108"/>
        <end position="378"/>
    </location>
</feature>
<feature type="compositionally biased region" description="Basic residues" evidence="1">
    <location>
        <begin position="493"/>
        <end position="502"/>
    </location>
</feature>
<reference evidence="4" key="1">
    <citation type="submission" date="2013-09" db="EMBL/GenBank/DDBJ databases">
        <title>Corchorus olitorius genome sequencing.</title>
        <authorList>
            <person name="Alam M."/>
            <person name="Haque M.S."/>
            <person name="Islam M.S."/>
            <person name="Emdad E.M."/>
            <person name="Islam M.M."/>
            <person name="Ahmed B."/>
            <person name="Halim A."/>
            <person name="Hossen Q.M.M."/>
            <person name="Hossain M.Z."/>
            <person name="Ahmed R."/>
            <person name="Khan M.M."/>
            <person name="Islam R."/>
            <person name="Rashid M.M."/>
            <person name="Khan S.A."/>
            <person name="Rahman M.S."/>
            <person name="Alam M."/>
            <person name="Yahiya A.S."/>
            <person name="Khan M.S."/>
            <person name="Azam M.S."/>
            <person name="Haque T."/>
            <person name="Lashkar M.Z.H."/>
            <person name="Akhand A.I."/>
            <person name="Morshed G."/>
            <person name="Roy S."/>
            <person name="Uddin K.S."/>
            <person name="Rabeya T."/>
            <person name="Hossain A.S."/>
            <person name="Chowdhury A."/>
            <person name="Snigdha A.R."/>
            <person name="Mortoza M.S."/>
            <person name="Matin S.A."/>
            <person name="Hoque S.M.E."/>
            <person name="Islam M.K."/>
            <person name="Roy D.K."/>
            <person name="Haider R."/>
            <person name="Moosa M.M."/>
            <person name="Elias S.M."/>
            <person name="Hasan A.M."/>
            <person name="Jahan S."/>
            <person name="Shafiuddin M."/>
            <person name="Mahmood N."/>
            <person name="Shommy N.S."/>
        </authorList>
    </citation>
    <scope>NUCLEOTIDE SEQUENCE [LARGE SCALE GENOMIC DNA]</scope>
    <source>
        <strain evidence="4">cv. O-4</strain>
    </source>
</reference>
<keyword evidence="4" id="KW-1185">Reference proteome</keyword>
<proteinExistence type="predicted"/>
<dbReference type="EMBL" id="AWUE01021264">
    <property type="protein sequence ID" value="OMO62855.1"/>
    <property type="molecule type" value="Genomic_DNA"/>
</dbReference>
<evidence type="ECO:0000313" key="4">
    <source>
        <dbReference type="Proteomes" id="UP000187203"/>
    </source>
</evidence>
<evidence type="ECO:0000256" key="1">
    <source>
        <dbReference type="SAM" id="MobiDB-lite"/>
    </source>
</evidence>